<evidence type="ECO:0000256" key="10">
    <source>
        <dbReference type="ARBA" id="ARBA00030775"/>
    </source>
</evidence>
<comment type="subcellular location">
    <subcellularLocation>
        <location evidence="1">Cell inner membrane</location>
        <topology evidence="1">Single-pass membrane protein</topology>
    </subcellularLocation>
</comment>
<evidence type="ECO:0000256" key="6">
    <source>
        <dbReference type="ARBA" id="ARBA00022692"/>
    </source>
</evidence>
<dbReference type="AlphaFoldDB" id="A0A3N4W7E0"/>
<dbReference type="Proteomes" id="UP000269708">
    <property type="component" value="Unassembled WGS sequence"/>
</dbReference>
<dbReference type="Pfam" id="PF12019">
    <property type="entry name" value="GspH"/>
    <property type="match status" value="1"/>
</dbReference>
<keyword evidence="7" id="KW-1133">Transmembrane helix</keyword>
<dbReference type="EMBL" id="RKQN01000001">
    <property type="protein sequence ID" value="RPE81124.1"/>
    <property type="molecule type" value="Genomic_DNA"/>
</dbReference>
<proteinExistence type="inferred from homology"/>
<evidence type="ECO:0000256" key="5">
    <source>
        <dbReference type="ARBA" id="ARBA00022519"/>
    </source>
</evidence>
<dbReference type="PROSITE" id="PS00409">
    <property type="entry name" value="PROKAR_NTER_METHYL"/>
    <property type="match status" value="1"/>
</dbReference>
<dbReference type="InterPro" id="IPR022346">
    <property type="entry name" value="T2SS_GspH"/>
</dbReference>
<sequence length="178" mass="19285">MNERNAGVTLIELLTALAVLAVLLSLAVPSFAHLRRQARIGAAYHALTASLAGARLAAVSHGMPVTVCPSRDGERCRKDLIWEDGWIAFLDPARAAQPAAPDRILQRGSLDDRGLALRSTAGRHWIRYQPTGFSHGSNLSLWICSREDGTEIGRVAVNGAGRTRSERHAATQPCRYVP</sequence>
<evidence type="ECO:0000256" key="1">
    <source>
        <dbReference type="ARBA" id="ARBA00004377"/>
    </source>
</evidence>
<dbReference type="InterPro" id="IPR012902">
    <property type="entry name" value="N_methyl_site"/>
</dbReference>
<evidence type="ECO:0000256" key="4">
    <source>
        <dbReference type="ARBA" id="ARBA00022481"/>
    </source>
</evidence>
<gene>
    <name evidence="12" type="ORF">EDC50_0294</name>
</gene>
<keyword evidence="6" id="KW-0812">Transmembrane</keyword>
<keyword evidence="8" id="KW-0472">Membrane</keyword>
<dbReference type="GO" id="GO:0015627">
    <property type="term" value="C:type II protein secretion system complex"/>
    <property type="evidence" value="ECO:0007669"/>
    <property type="project" value="InterPro"/>
</dbReference>
<comment type="similarity">
    <text evidence="9">Belongs to the GSP H family.</text>
</comment>
<dbReference type="NCBIfam" id="TIGR02532">
    <property type="entry name" value="IV_pilin_GFxxxE"/>
    <property type="match status" value="1"/>
</dbReference>
<dbReference type="RefSeq" id="WP_158635649.1">
    <property type="nucleotide sequence ID" value="NZ_RKQN01000001.1"/>
</dbReference>
<comment type="caution">
    <text evidence="12">The sequence shown here is derived from an EMBL/GenBank/DDBJ whole genome shotgun (WGS) entry which is preliminary data.</text>
</comment>
<protein>
    <recommendedName>
        <fullName evidence="2">Type II secretion system protein H</fullName>
    </recommendedName>
    <alternativeName>
        <fullName evidence="10">General secretion pathway protein H</fullName>
    </alternativeName>
</protein>
<keyword evidence="13" id="KW-1185">Reference proteome</keyword>
<dbReference type="GO" id="GO:0005886">
    <property type="term" value="C:plasma membrane"/>
    <property type="evidence" value="ECO:0007669"/>
    <property type="project" value="UniProtKB-SubCell"/>
</dbReference>
<dbReference type="Gene3D" id="3.55.40.10">
    <property type="entry name" value="minor pseudopilin epsh domain"/>
    <property type="match status" value="1"/>
</dbReference>
<dbReference type="SUPFAM" id="SSF54523">
    <property type="entry name" value="Pili subunits"/>
    <property type="match status" value="1"/>
</dbReference>
<evidence type="ECO:0000256" key="2">
    <source>
        <dbReference type="ARBA" id="ARBA00021549"/>
    </source>
</evidence>
<keyword evidence="5" id="KW-0997">Cell inner membrane</keyword>
<evidence type="ECO:0000259" key="11">
    <source>
        <dbReference type="Pfam" id="PF12019"/>
    </source>
</evidence>
<accession>A0A3N4W7E0</accession>
<organism evidence="12 13">
    <name type="scientific">Vulcaniibacterium tengchongense</name>
    <dbReference type="NCBI Taxonomy" id="1273429"/>
    <lineage>
        <taxon>Bacteria</taxon>
        <taxon>Pseudomonadati</taxon>
        <taxon>Pseudomonadota</taxon>
        <taxon>Gammaproteobacteria</taxon>
        <taxon>Lysobacterales</taxon>
        <taxon>Lysobacteraceae</taxon>
        <taxon>Vulcaniibacterium</taxon>
    </lineage>
</organism>
<dbReference type="GO" id="GO:0015628">
    <property type="term" value="P:protein secretion by the type II secretion system"/>
    <property type="evidence" value="ECO:0007669"/>
    <property type="project" value="InterPro"/>
</dbReference>
<feature type="domain" description="General secretion pathway GspH" evidence="11">
    <location>
        <begin position="46"/>
        <end position="161"/>
    </location>
</feature>
<evidence type="ECO:0000313" key="12">
    <source>
        <dbReference type="EMBL" id="RPE81124.1"/>
    </source>
</evidence>
<evidence type="ECO:0000313" key="13">
    <source>
        <dbReference type="Proteomes" id="UP000269708"/>
    </source>
</evidence>
<reference evidence="12 13" key="1">
    <citation type="submission" date="2018-11" db="EMBL/GenBank/DDBJ databases">
        <title>Genomic Encyclopedia of Type Strains, Phase IV (KMG-IV): sequencing the most valuable type-strain genomes for metagenomic binning, comparative biology and taxonomic classification.</title>
        <authorList>
            <person name="Goeker M."/>
        </authorList>
    </citation>
    <scope>NUCLEOTIDE SEQUENCE [LARGE SCALE GENOMIC DNA]</scope>
    <source>
        <strain evidence="12 13">DSM 25623</strain>
    </source>
</reference>
<keyword evidence="4" id="KW-0488">Methylation</keyword>
<dbReference type="OrthoDB" id="2313614at2"/>
<keyword evidence="3" id="KW-1003">Cell membrane</keyword>
<name>A0A3N4W7E0_9GAMM</name>
<evidence type="ECO:0000256" key="8">
    <source>
        <dbReference type="ARBA" id="ARBA00023136"/>
    </source>
</evidence>
<evidence type="ECO:0000256" key="7">
    <source>
        <dbReference type="ARBA" id="ARBA00022989"/>
    </source>
</evidence>
<dbReference type="InterPro" id="IPR045584">
    <property type="entry name" value="Pilin-like"/>
</dbReference>
<dbReference type="Pfam" id="PF07963">
    <property type="entry name" value="N_methyl"/>
    <property type="match status" value="1"/>
</dbReference>
<evidence type="ECO:0000256" key="3">
    <source>
        <dbReference type="ARBA" id="ARBA00022475"/>
    </source>
</evidence>
<evidence type="ECO:0000256" key="9">
    <source>
        <dbReference type="ARBA" id="ARBA00025772"/>
    </source>
</evidence>